<feature type="non-terminal residue" evidence="2">
    <location>
        <position position="234"/>
    </location>
</feature>
<accession>A0A1B6M9C5</accession>
<proteinExistence type="predicted"/>
<dbReference type="EMBL" id="GEBQ01007458">
    <property type="protein sequence ID" value="JAT32519.1"/>
    <property type="molecule type" value="Transcribed_RNA"/>
</dbReference>
<evidence type="ECO:0000313" key="2">
    <source>
        <dbReference type="EMBL" id="JAT32519.1"/>
    </source>
</evidence>
<name>A0A1B6M9C5_9HEMI</name>
<feature type="compositionally biased region" description="Low complexity" evidence="1">
    <location>
        <begin position="209"/>
        <end position="218"/>
    </location>
</feature>
<evidence type="ECO:0000256" key="1">
    <source>
        <dbReference type="SAM" id="MobiDB-lite"/>
    </source>
</evidence>
<organism evidence="2">
    <name type="scientific">Graphocephala atropunctata</name>
    <dbReference type="NCBI Taxonomy" id="36148"/>
    <lineage>
        <taxon>Eukaryota</taxon>
        <taxon>Metazoa</taxon>
        <taxon>Ecdysozoa</taxon>
        <taxon>Arthropoda</taxon>
        <taxon>Hexapoda</taxon>
        <taxon>Insecta</taxon>
        <taxon>Pterygota</taxon>
        <taxon>Neoptera</taxon>
        <taxon>Paraneoptera</taxon>
        <taxon>Hemiptera</taxon>
        <taxon>Auchenorrhyncha</taxon>
        <taxon>Membracoidea</taxon>
        <taxon>Cicadellidae</taxon>
        <taxon>Cicadellinae</taxon>
        <taxon>Cicadellini</taxon>
        <taxon>Graphocephala</taxon>
    </lineage>
</organism>
<gene>
    <name evidence="2" type="ORF">g.51761</name>
</gene>
<protein>
    <submittedName>
        <fullName evidence="2">Uncharacterized protein</fullName>
    </submittedName>
</protein>
<feature type="non-terminal residue" evidence="2">
    <location>
        <position position="1"/>
    </location>
</feature>
<dbReference type="AlphaFoldDB" id="A0A1B6M9C5"/>
<sequence length="234" mass="25982">EGATGQSAAEIYNTLHLPWHRDIVRIGFRDLHRYLRSYFSAEGFLKGLVLSKPNAPLRLSYIEVLKFYGFQPDIAITQPITTQPVGSDNETTTLFETSTPQPMTTTTTSIDDLTTLKDTETTVTPPETTTSTNEIKTMAPTSQASFETTTFIMSLTNEAQNQPEVLDMKVENMSETSTMVPQTTIFNQEETTLLTTTAKETTISEPVVTESSESYKTTSETKSEMRSTTTTSID</sequence>
<feature type="region of interest" description="Disordered" evidence="1">
    <location>
        <begin position="203"/>
        <end position="234"/>
    </location>
</feature>
<reference evidence="2" key="1">
    <citation type="submission" date="2015-11" db="EMBL/GenBank/DDBJ databases">
        <title>De novo transcriptome assembly of four potential Pierce s Disease insect vectors from Arizona vineyards.</title>
        <authorList>
            <person name="Tassone E.E."/>
        </authorList>
    </citation>
    <scope>NUCLEOTIDE SEQUENCE</scope>
</reference>